<gene>
    <name evidence="1" type="ORF">ERS007703_05071</name>
</gene>
<evidence type="ECO:0000313" key="1">
    <source>
        <dbReference type="EMBL" id="COX31887.1"/>
    </source>
</evidence>
<dbReference type="EMBL" id="CSAE01001121">
    <property type="protein sequence ID" value="COX31887.1"/>
    <property type="molecule type" value="Genomic_DNA"/>
</dbReference>
<dbReference type="Proteomes" id="UP000038802">
    <property type="component" value="Unassembled WGS sequence"/>
</dbReference>
<evidence type="ECO:0000313" key="2">
    <source>
        <dbReference type="Proteomes" id="UP000038802"/>
    </source>
</evidence>
<protein>
    <submittedName>
        <fullName evidence="1">Uncharacterized protein</fullName>
    </submittedName>
</protein>
<accession>A0A0U0T7J6</accession>
<dbReference type="AlphaFoldDB" id="A0A0U0T7J6"/>
<name>A0A0U0T7J6_MYCTX</name>
<reference evidence="2" key="1">
    <citation type="submission" date="2015-03" db="EMBL/GenBank/DDBJ databases">
        <authorList>
            <consortium name="Pathogen Informatics"/>
        </authorList>
    </citation>
    <scope>NUCLEOTIDE SEQUENCE [LARGE SCALE GENOMIC DNA]</scope>
    <source>
        <strain evidence="2">K00500041</strain>
    </source>
</reference>
<organism evidence="1 2">
    <name type="scientific">Mycobacterium tuberculosis</name>
    <dbReference type="NCBI Taxonomy" id="1773"/>
    <lineage>
        <taxon>Bacteria</taxon>
        <taxon>Bacillati</taxon>
        <taxon>Actinomycetota</taxon>
        <taxon>Actinomycetes</taxon>
        <taxon>Mycobacteriales</taxon>
        <taxon>Mycobacteriaceae</taxon>
        <taxon>Mycobacterium</taxon>
        <taxon>Mycobacterium tuberculosis complex</taxon>
    </lineage>
</organism>
<proteinExistence type="predicted"/>
<sequence>MAVQQQLGLVMGAQRGVRFGKRQRGPPPGDGRVSVAGLGVREAVSAQARRSMPAVCGSSTLPGARPAEYRAYRCERVAGHSSGPNQFPQSGFEFRLGQAVVGQLAEEVRAASAQAG</sequence>